<sequence length="194" mass="22766">MECSYSTILGGVIMQGVERHKVRLLPHCEEWKEEFEEVKKQLKEIFGDNVNDIQHVGSTSISGIYAKPILDIAIVLKSFEDMNIEGMKKAGYDYCGTQNNKRNRYLFVLRGEGEISLRHIHCYESNNVDFYFVTRFIDFLNEHKEYAKEYSDLKISLAKQYPDDRNTYTDKKESFVRMIYQKIDSGKYKGDIIK</sequence>
<reference evidence="1 2" key="1">
    <citation type="submission" date="2018-10" db="EMBL/GenBank/DDBJ databases">
        <title>Genome-centric metagenomics revealed C2 chemical producing, CO utilizing Clostridium with novel acetogenic gene cluster.</title>
        <authorList>
            <person name="Kang H."/>
            <person name="Park B."/>
            <person name="Choi I.G."/>
            <person name="Chang I.S."/>
        </authorList>
    </citation>
    <scope>NUCLEOTIDE SEQUENCE [LARGE SCALE GENOMIC DNA]</scope>
    <source>
        <strain evidence="1 2">H21-9</strain>
    </source>
</reference>
<dbReference type="EMBL" id="RFAQ01000009">
    <property type="protein sequence ID" value="RMD02855.1"/>
    <property type="molecule type" value="Genomic_DNA"/>
</dbReference>
<dbReference type="AlphaFoldDB" id="A0A3M0SY71"/>
<evidence type="ECO:0000313" key="2">
    <source>
        <dbReference type="Proteomes" id="UP000277999"/>
    </source>
</evidence>
<gene>
    <name evidence="1" type="ORF">D9O40_04970</name>
</gene>
<dbReference type="Gene3D" id="3.30.460.10">
    <property type="entry name" value="Beta Polymerase, domain 2"/>
    <property type="match status" value="1"/>
</dbReference>
<dbReference type="Proteomes" id="UP000277999">
    <property type="component" value="Unassembled WGS sequence"/>
</dbReference>
<name>A0A3M0SY71_9CLOT</name>
<organism evidence="1 2">
    <name type="scientific">Clostridium autoethanogenum</name>
    <dbReference type="NCBI Taxonomy" id="84023"/>
    <lineage>
        <taxon>Bacteria</taxon>
        <taxon>Bacillati</taxon>
        <taxon>Bacillota</taxon>
        <taxon>Clostridia</taxon>
        <taxon>Eubacteriales</taxon>
        <taxon>Clostridiaceae</taxon>
        <taxon>Clostridium</taxon>
    </lineage>
</organism>
<protein>
    <submittedName>
        <fullName evidence="1">GrpB family protein</fullName>
    </submittedName>
</protein>
<dbReference type="PANTHER" id="PTHR34822">
    <property type="entry name" value="GRPB DOMAIN PROTEIN (AFU_ORTHOLOGUE AFUA_1G01530)"/>
    <property type="match status" value="1"/>
</dbReference>
<proteinExistence type="predicted"/>
<evidence type="ECO:0000313" key="1">
    <source>
        <dbReference type="EMBL" id="RMD02855.1"/>
    </source>
</evidence>
<dbReference type="SUPFAM" id="SSF81301">
    <property type="entry name" value="Nucleotidyltransferase"/>
    <property type="match status" value="1"/>
</dbReference>
<accession>A0A3M0SY71</accession>
<dbReference type="InterPro" id="IPR043519">
    <property type="entry name" value="NT_sf"/>
</dbReference>
<dbReference type="Pfam" id="PF04229">
    <property type="entry name" value="GrpB"/>
    <property type="match status" value="1"/>
</dbReference>
<comment type="caution">
    <text evidence="1">The sequence shown here is derived from an EMBL/GenBank/DDBJ whole genome shotgun (WGS) entry which is preliminary data.</text>
</comment>
<dbReference type="InterPro" id="IPR007344">
    <property type="entry name" value="GrpB/CoaE"/>
</dbReference>
<dbReference type="PANTHER" id="PTHR34822:SF1">
    <property type="entry name" value="GRPB FAMILY PROTEIN"/>
    <property type="match status" value="1"/>
</dbReference>